<evidence type="ECO:0000313" key="2">
    <source>
        <dbReference type="Proteomes" id="UP001241605"/>
    </source>
</evidence>
<dbReference type="SUPFAM" id="SSF52540">
    <property type="entry name" value="P-loop containing nucleoside triphosphate hydrolases"/>
    <property type="match status" value="1"/>
</dbReference>
<gene>
    <name evidence="1" type="ORF">QF118_11990</name>
</gene>
<keyword evidence="2" id="KW-1185">Reference proteome</keyword>
<organism evidence="1 2">
    <name type="scientific">Tropicibacter oceani</name>
    <dbReference type="NCBI Taxonomy" id="3058420"/>
    <lineage>
        <taxon>Bacteria</taxon>
        <taxon>Pseudomonadati</taxon>
        <taxon>Pseudomonadota</taxon>
        <taxon>Alphaproteobacteria</taxon>
        <taxon>Rhodobacterales</taxon>
        <taxon>Roseobacteraceae</taxon>
        <taxon>Tropicibacter</taxon>
    </lineage>
</organism>
<dbReference type="Proteomes" id="UP001241605">
    <property type="component" value="Chromosome"/>
</dbReference>
<reference evidence="1 2" key="1">
    <citation type="submission" date="2023-05" db="EMBL/GenBank/DDBJ databases">
        <title>YMD87, complete Genome.</title>
        <authorList>
            <person name="Zhang J."/>
            <person name="Xu X."/>
        </authorList>
    </citation>
    <scope>NUCLEOTIDE SEQUENCE [LARGE SCALE GENOMIC DNA]</scope>
    <source>
        <strain evidence="1 2">YMD87</strain>
    </source>
</reference>
<dbReference type="Pfam" id="PF03567">
    <property type="entry name" value="Sulfotransfer_2"/>
    <property type="match status" value="1"/>
</dbReference>
<name>A0ABY8QDG2_9RHOB</name>
<dbReference type="InterPro" id="IPR027417">
    <property type="entry name" value="P-loop_NTPase"/>
</dbReference>
<dbReference type="InterPro" id="IPR005331">
    <property type="entry name" value="Sulfotransferase"/>
</dbReference>
<dbReference type="EMBL" id="CP124616">
    <property type="protein sequence ID" value="WGW02659.1"/>
    <property type="molecule type" value="Genomic_DNA"/>
</dbReference>
<sequence length="269" mass="30679">MIISHKHRYIFLHCRKTAGSSISVSLARDLGPDDLMLSALSETMAEGIAIPQRVTQAARDQLKTQPLFQDTSKRLALWGLGSEKARQHAIKKLALQYYRDKLDEPQPQHSYASSIAREFPREWAEYSKFCVVRNPWTKTVSDYFWRIKNSANPPDFAEFVAAIERGDSLGDIVRVRYHDNWPLYTIDNEIIADEVVRFEDLVPGLTAACARLNIPFDGWLPRAKGNHRPKSGKKADPLSFYTPELRDTVGRLYEKEIETFGYTFGPTSA</sequence>
<proteinExistence type="predicted"/>
<accession>A0ABY8QDG2</accession>
<dbReference type="RefSeq" id="WP_282299291.1">
    <property type="nucleotide sequence ID" value="NZ_CP124616.1"/>
</dbReference>
<protein>
    <submittedName>
        <fullName evidence="1">Sulfotransferase family 2 domain-containing protein</fullName>
    </submittedName>
</protein>
<evidence type="ECO:0000313" key="1">
    <source>
        <dbReference type="EMBL" id="WGW02659.1"/>
    </source>
</evidence>